<dbReference type="AlphaFoldDB" id="A0A4Y2EMB5"/>
<feature type="region of interest" description="Disordered" evidence="1">
    <location>
        <begin position="27"/>
        <end position="66"/>
    </location>
</feature>
<name>A0A4Y2EMB5_ARAVE</name>
<accession>A0A4Y2EMB5</accession>
<evidence type="ECO:0000313" key="3">
    <source>
        <dbReference type="Proteomes" id="UP000499080"/>
    </source>
</evidence>
<comment type="caution">
    <text evidence="2">The sequence shown here is derived from an EMBL/GenBank/DDBJ whole genome shotgun (WGS) entry which is preliminary data.</text>
</comment>
<feature type="compositionally biased region" description="Polar residues" evidence="1">
    <location>
        <begin position="34"/>
        <end position="60"/>
    </location>
</feature>
<dbReference type="Proteomes" id="UP000499080">
    <property type="component" value="Unassembled WGS sequence"/>
</dbReference>
<gene>
    <name evidence="2" type="ORF">AVEN_255844_1</name>
</gene>
<protein>
    <submittedName>
        <fullName evidence="2">Uncharacterized protein</fullName>
    </submittedName>
</protein>
<sequence>MLLQGTVELLCGLPGAGFDSSTSILADSKPSGLSDYSTTSPGITTLEETTNRGQKPTNPYQEGESRFPKTKANDLYRMRQRCREE</sequence>
<proteinExistence type="predicted"/>
<keyword evidence="3" id="KW-1185">Reference proteome</keyword>
<reference evidence="2 3" key="1">
    <citation type="journal article" date="2019" name="Sci. Rep.">
        <title>Orb-weaving spider Araneus ventricosus genome elucidates the spidroin gene catalogue.</title>
        <authorList>
            <person name="Kono N."/>
            <person name="Nakamura H."/>
            <person name="Ohtoshi R."/>
            <person name="Moran D.A.P."/>
            <person name="Shinohara A."/>
            <person name="Yoshida Y."/>
            <person name="Fujiwara M."/>
            <person name="Mori M."/>
            <person name="Tomita M."/>
            <person name="Arakawa K."/>
        </authorList>
    </citation>
    <scope>NUCLEOTIDE SEQUENCE [LARGE SCALE GENOMIC DNA]</scope>
</reference>
<organism evidence="2 3">
    <name type="scientific">Araneus ventricosus</name>
    <name type="common">Orbweaver spider</name>
    <name type="synonym">Epeira ventricosa</name>
    <dbReference type="NCBI Taxonomy" id="182803"/>
    <lineage>
        <taxon>Eukaryota</taxon>
        <taxon>Metazoa</taxon>
        <taxon>Ecdysozoa</taxon>
        <taxon>Arthropoda</taxon>
        <taxon>Chelicerata</taxon>
        <taxon>Arachnida</taxon>
        <taxon>Araneae</taxon>
        <taxon>Araneomorphae</taxon>
        <taxon>Entelegynae</taxon>
        <taxon>Araneoidea</taxon>
        <taxon>Araneidae</taxon>
        <taxon>Araneus</taxon>
    </lineage>
</organism>
<evidence type="ECO:0000313" key="2">
    <source>
        <dbReference type="EMBL" id="GBM29459.1"/>
    </source>
</evidence>
<dbReference type="EMBL" id="BGPR01000637">
    <property type="protein sequence ID" value="GBM29459.1"/>
    <property type="molecule type" value="Genomic_DNA"/>
</dbReference>
<evidence type="ECO:0000256" key="1">
    <source>
        <dbReference type="SAM" id="MobiDB-lite"/>
    </source>
</evidence>